<sequence>MVKICCVVGCHNRSRHDKKSFCFIPSVIQGEGQKTRQLSEVRQTLWLARLNRS</sequence>
<reference evidence="1" key="2">
    <citation type="journal article" date="2021" name="Genome Biol. Evol.">
        <title>Developing a high-quality reference genome for a parasitic bivalve with doubly uniparental inheritance (Bivalvia: Unionida).</title>
        <authorList>
            <person name="Smith C.H."/>
        </authorList>
    </citation>
    <scope>NUCLEOTIDE SEQUENCE</scope>
    <source>
        <strain evidence="1">CHS0354</strain>
        <tissue evidence="1">Mantle</tissue>
    </source>
</reference>
<gene>
    <name evidence="1" type="ORF">CHS0354_033065</name>
</gene>
<reference evidence="1" key="1">
    <citation type="journal article" date="2021" name="Genome Biol. Evol.">
        <title>A High-Quality Reference Genome for a Parasitic Bivalve with Doubly Uniparental Inheritance (Bivalvia: Unionida).</title>
        <authorList>
            <person name="Smith C.H."/>
        </authorList>
    </citation>
    <scope>NUCLEOTIDE SEQUENCE</scope>
    <source>
        <strain evidence="1">CHS0354</strain>
    </source>
</reference>
<evidence type="ECO:0008006" key="3">
    <source>
        <dbReference type="Google" id="ProtNLM"/>
    </source>
</evidence>
<reference evidence="1" key="3">
    <citation type="submission" date="2023-05" db="EMBL/GenBank/DDBJ databases">
        <authorList>
            <person name="Smith C.H."/>
        </authorList>
    </citation>
    <scope>NUCLEOTIDE SEQUENCE</scope>
    <source>
        <strain evidence="1">CHS0354</strain>
        <tissue evidence="1">Mantle</tissue>
    </source>
</reference>
<dbReference type="AlphaFoldDB" id="A0AAE0SRA1"/>
<organism evidence="1 2">
    <name type="scientific">Potamilus streckersoni</name>
    <dbReference type="NCBI Taxonomy" id="2493646"/>
    <lineage>
        <taxon>Eukaryota</taxon>
        <taxon>Metazoa</taxon>
        <taxon>Spiralia</taxon>
        <taxon>Lophotrochozoa</taxon>
        <taxon>Mollusca</taxon>
        <taxon>Bivalvia</taxon>
        <taxon>Autobranchia</taxon>
        <taxon>Heteroconchia</taxon>
        <taxon>Palaeoheterodonta</taxon>
        <taxon>Unionida</taxon>
        <taxon>Unionoidea</taxon>
        <taxon>Unionidae</taxon>
        <taxon>Ambleminae</taxon>
        <taxon>Lampsilini</taxon>
        <taxon>Potamilus</taxon>
    </lineage>
</organism>
<accession>A0AAE0SRA1</accession>
<evidence type="ECO:0000313" key="1">
    <source>
        <dbReference type="EMBL" id="KAK3596230.1"/>
    </source>
</evidence>
<protein>
    <recommendedName>
        <fullName evidence="3">THAP-type domain-containing protein</fullName>
    </recommendedName>
</protein>
<feature type="non-terminal residue" evidence="1">
    <location>
        <position position="53"/>
    </location>
</feature>
<keyword evidence="2" id="KW-1185">Reference proteome</keyword>
<name>A0AAE0SRA1_9BIVA</name>
<evidence type="ECO:0000313" key="2">
    <source>
        <dbReference type="Proteomes" id="UP001195483"/>
    </source>
</evidence>
<dbReference type="Proteomes" id="UP001195483">
    <property type="component" value="Unassembled WGS sequence"/>
</dbReference>
<proteinExistence type="predicted"/>
<comment type="caution">
    <text evidence="1">The sequence shown here is derived from an EMBL/GenBank/DDBJ whole genome shotgun (WGS) entry which is preliminary data.</text>
</comment>
<dbReference type="EMBL" id="JAEAOA010001943">
    <property type="protein sequence ID" value="KAK3596230.1"/>
    <property type="molecule type" value="Genomic_DNA"/>
</dbReference>